<keyword evidence="2" id="KW-0808">Transferase</keyword>
<sequence>MTIPQDWTIRSGRLDDIERLVAFSQAMALETEGRRLEADRLQRGTRALLNSTTHGFFLVAEQPLTSQVVGQLMITYEWSDWRNASFWWIQSVYVAPAWRRKGVFRKMHAKVIEQAKADPGVCGVRLYVESKNSVAQDVYRRVGLKPSSYSVFETDFVLGHAHSLQDRPDEA</sequence>
<dbReference type="PROSITE" id="PS51186">
    <property type="entry name" value="GNAT"/>
    <property type="match status" value="1"/>
</dbReference>
<protein>
    <submittedName>
        <fullName evidence="2">N-acetyltransferase, GNAT family</fullName>
    </submittedName>
</protein>
<organism evidence="2 3">
    <name type="scientific">Nitrospira lenta</name>
    <dbReference type="NCBI Taxonomy" id="1436998"/>
    <lineage>
        <taxon>Bacteria</taxon>
        <taxon>Pseudomonadati</taxon>
        <taxon>Nitrospirota</taxon>
        <taxon>Nitrospiria</taxon>
        <taxon>Nitrospirales</taxon>
        <taxon>Nitrospiraceae</taxon>
        <taxon>Nitrospira</taxon>
    </lineage>
</organism>
<dbReference type="PANTHER" id="PTHR43617:SF38">
    <property type="entry name" value="N-ACETYLTRANSFERASE DOMAIN-CONTAINING PROTEIN"/>
    <property type="match status" value="1"/>
</dbReference>
<dbReference type="Pfam" id="PF00583">
    <property type="entry name" value="Acetyltransf_1"/>
    <property type="match status" value="1"/>
</dbReference>
<accession>A0A330LAU6</accession>
<dbReference type="PANTHER" id="PTHR43617">
    <property type="entry name" value="L-AMINO ACID N-ACETYLTRANSFERASE"/>
    <property type="match status" value="1"/>
</dbReference>
<dbReference type="OrthoDB" id="9805924at2"/>
<dbReference type="Proteomes" id="UP000248168">
    <property type="component" value="Unassembled WGS sequence"/>
</dbReference>
<dbReference type="Gene3D" id="3.40.630.30">
    <property type="match status" value="1"/>
</dbReference>
<gene>
    <name evidence="2" type="ORF">NITLEN_11172</name>
</gene>
<dbReference type="AlphaFoldDB" id="A0A330LAU6"/>
<evidence type="ECO:0000259" key="1">
    <source>
        <dbReference type="PROSITE" id="PS51186"/>
    </source>
</evidence>
<dbReference type="SUPFAM" id="SSF55729">
    <property type="entry name" value="Acyl-CoA N-acyltransferases (Nat)"/>
    <property type="match status" value="1"/>
</dbReference>
<proteinExistence type="predicted"/>
<name>A0A330LAU6_9BACT</name>
<dbReference type="InParanoid" id="A0A330LAU6"/>
<feature type="domain" description="N-acetyltransferase" evidence="1">
    <location>
        <begin position="7"/>
        <end position="165"/>
    </location>
</feature>
<reference evidence="3" key="1">
    <citation type="submission" date="2018-04" db="EMBL/GenBank/DDBJ databases">
        <authorList>
            <person name="Lucker S."/>
            <person name="Sakoula D."/>
        </authorList>
    </citation>
    <scope>NUCLEOTIDE SEQUENCE [LARGE SCALE GENOMIC DNA]</scope>
</reference>
<dbReference type="InterPro" id="IPR050276">
    <property type="entry name" value="MshD_Acetyltransferase"/>
</dbReference>
<dbReference type="GO" id="GO:0016747">
    <property type="term" value="F:acyltransferase activity, transferring groups other than amino-acyl groups"/>
    <property type="evidence" value="ECO:0007669"/>
    <property type="project" value="InterPro"/>
</dbReference>
<dbReference type="RefSeq" id="WP_121988509.1">
    <property type="nucleotide sequence ID" value="NZ_OUNR01000001.1"/>
</dbReference>
<dbReference type="EMBL" id="OUNR01000001">
    <property type="protein sequence ID" value="SPP64086.1"/>
    <property type="molecule type" value="Genomic_DNA"/>
</dbReference>
<dbReference type="InterPro" id="IPR016181">
    <property type="entry name" value="Acyl_CoA_acyltransferase"/>
</dbReference>
<evidence type="ECO:0000313" key="2">
    <source>
        <dbReference type="EMBL" id="SPP64086.1"/>
    </source>
</evidence>
<dbReference type="CDD" id="cd04301">
    <property type="entry name" value="NAT_SF"/>
    <property type="match status" value="1"/>
</dbReference>
<dbReference type="InterPro" id="IPR000182">
    <property type="entry name" value="GNAT_dom"/>
</dbReference>
<evidence type="ECO:0000313" key="3">
    <source>
        <dbReference type="Proteomes" id="UP000248168"/>
    </source>
</evidence>
<keyword evidence="3" id="KW-1185">Reference proteome</keyword>